<dbReference type="GO" id="GO:0005762">
    <property type="term" value="C:mitochondrial large ribosomal subunit"/>
    <property type="evidence" value="ECO:0007669"/>
    <property type="project" value="InterPro"/>
</dbReference>
<proteinExistence type="predicted"/>
<dbReference type="Ensembl" id="ENSPMET00000010829.1">
    <property type="protein sequence ID" value="ENSPMEP00000003456.1"/>
    <property type="gene ID" value="ENSPMEG00000004590.1"/>
</dbReference>
<dbReference type="InterPro" id="IPR018615">
    <property type="entry name" value="Ribosomal_mL55"/>
</dbReference>
<dbReference type="Proteomes" id="UP000261480">
    <property type="component" value="Unplaced"/>
</dbReference>
<accession>A0A3B3WKX2</accession>
<dbReference type="PANTHER" id="PTHR34095">
    <property type="entry name" value="39S RIBOSOMAL PROTEIN L55, MITOCHONDRIAL"/>
    <property type="match status" value="1"/>
</dbReference>
<dbReference type="STRING" id="48701.ENSPMEP00000003456"/>
<organism evidence="1 2">
    <name type="scientific">Poecilia mexicana</name>
    <dbReference type="NCBI Taxonomy" id="48701"/>
    <lineage>
        <taxon>Eukaryota</taxon>
        <taxon>Metazoa</taxon>
        <taxon>Chordata</taxon>
        <taxon>Craniata</taxon>
        <taxon>Vertebrata</taxon>
        <taxon>Euteleostomi</taxon>
        <taxon>Actinopterygii</taxon>
        <taxon>Neopterygii</taxon>
        <taxon>Teleostei</taxon>
        <taxon>Neoteleostei</taxon>
        <taxon>Acanthomorphata</taxon>
        <taxon>Ovalentaria</taxon>
        <taxon>Atherinomorphae</taxon>
        <taxon>Cyprinodontiformes</taxon>
        <taxon>Poeciliidae</taxon>
        <taxon>Poeciliinae</taxon>
        <taxon>Poecilia</taxon>
    </lineage>
</organism>
<keyword evidence="2" id="KW-1185">Reference proteome</keyword>
<dbReference type="Pfam" id="PF09776">
    <property type="entry name" value="Mitoc_L55"/>
    <property type="match status" value="1"/>
</dbReference>
<dbReference type="Gene3D" id="6.20.130.20">
    <property type="entry name" value="Mitochondrial ribosomal protein L55"/>
    <property type="match status" value="1"/>
</dbReference>
<dbReference type="GO" id="GO:0003735">
    <property type="term" value="F:structural constituent of ribosome"/>
    <property type="evidence" value="ECO:0007669"/>
    <property type="project" value="InterPro"/>
</dbReference>
<name>A0A3B3WKX2_9TELE</name>
<reference evidence="1" key="2">
    <citation type="submission" date="2025-09" db="UniProtKB">
        <authorList>
            <consortium name="Ensembl"/>
        </authorList>
    </citation>
    <scope>IDENTIFICATION</scope>
</reference>
<dbReference type="PANTHER" id="PTHR34095:SF1">
    <property type="entry name" value="LARGE RIBOSOMAL SUBUNIT PROTEIN ML55"/>
    <property type="match status" value="1"/>
</dbReference>
<dbReference type="GO" id="GO:0006412">
    <property type="term" value="P:translation"/>
    <property type="evidence" value="ECO:0007669"/>
    <property type="project" value="TreeGrafter"/>
</dbReference>
<sequence length="119" mass="13410">LCYILFTTKLCRKSLCICPCISLAGSQPVSPAVPTSFLHSHGAQLSSNRTSLVRCGRQKYERQYPVLLVRPDGSTVSIRYQEPRRLLLVSDRLGLSPPRGHRDFFSSAFPRKRFCVPSQ</sequence>
<reference evidence="1" key="1">
    <citation type="submission" date="2025-08" db="UniProtKB">
        <authorList>
            <consortium name="Ensembl"/>
        </authorList>
    </citation>
    <scope>IDENTIFICATION</scope>
</reference>
<dbReference type="InterPro" id="IPR044884">
    <property type="entry name" value="Ribosomal_mL55_sf"/>
</dbReference>
<evidence type="ECO:0000313" key="1">
    <source>
        <dbReference type="Ensembl" id="ENSPMEP00000003456.1"/>
    </source>
</evidence>
<dbReference type="AlphaFoldDB" id="A0A3B3WKX2"/>
<evidence type="ECO:0008006" key="3">
    <source>
        <dbReference type="Google" id="ProtNLM"/>
    </source>
</evidence>
<protein>
    <recommendedName>
        <fullName evidence="3">39S ribosomal protein L55, mitochondrial</fullName>
    </recommendedName>
</protein>
<evidence type="ECO:0000313" key="2">
    <source>
        <dbReference type="Proteomes" id="UP000261480"/>
    </source>
</evidence>